<organism evidence="1 2">
    <name type="scientific">Salibacterium lacus</name>
    <dbReference type="NCBI Taxonomy" id="1898109"/>
    <lineage>
        <taxon>Bacteria</taxon>
        <taxon>Bacillati</taxon>
        <taxon>Bacillota</taxon>
        <taxon>Bacilli</taxon>
        <taxon>Bacillales</taxon>
        <taxon>Bacillaceae</taxon>
    </lineage>
</organism>
<dbReference type="Gene3D" id="3.50.50.60">
    <property type="entry name" value="FAD/NAD(P)-binding domain"/>
    <property type="match status" value="1"/>
</dbReference>
<gene>
    <name evidence="1" type="ORF">ACFSUB_03670</name>
</gene>
<sequence length="364" mass="40922">MKIAIMGAGLSGLACASTLEKNGLTADIFEKRNHVGDRFINGEAFMSFLTKPVDDVVRYLSEEFHLYVKPVSAISRLSFYSERQSAVIEAHSGFITLRGRHRHALEQQLAEQVSSRVHYHSERTYEALQQDYTHVILATGDASYAANLRNFQEYLSVSLQGSILKGNFERDHVRIWLDNNIAPQGYAYLLPISSTEANLVMAYPDAAAGSKEQTEKQWQLLQDAAGQALQQSLHIEDQFQIKNYKIGMCHSPRIGNTFFAGNCFGSIMPFLGFGQFESILTGIYAAFDLCGYGRYEEFTKPLRKSFHDSMVLRQGMETLSNDGLDFIVKQLNSSIGKRLFTSNLNVIRAASMLLRPFTGGRIRR</sequence>
<proteinExistence type="predicted"/>
<dbReference type="PROSITE" id="PS51257">
    <property type="entry name" value="PROKAR_LIPOPROTEIN"/>
    <property type="match status" value="1"/>
</dbReference>
<name>A0ABW5SXX3_9BACI</name>
<dbReference type="PRINTS" id="PR00419">
    <property type="entry name" value="ADXRDTASE"/>
</dbReference>
<dbReference type="GO" id="GO:0016491">
    <property type="term" value="F:oxidoreductase activity"/>
    <property type="evidence" value="ECO:0007669"/>
    <property type="project" value="UniProtKB-KW"/>
</dbReference>
<dbReference type="Proteomes" id="UP001597520">
    <property type="component" value="Unassembled WGS sequence"/>
</dbReference>
<protein>
    <submittedName>
        <fullName evidence="1">NAD(P)/FAD-dependent oxidoreductase</fullName>
        <ecNumber evidence="1">1.-.-.-</ecNumber>
    </submittedName>
</protein>
<dbReference type="EMBL" id="JBHUML010000002">
    <property type="protein sequence ID" value="MFD2704553.1"/>
    <property type="molecule type" value="Genomic_DNA"/>
</dbReference>
<evidence type="ECO:0000313" key="1">
    <source>
        <dbReference type="EMBL" id="MFD2704553.1"/>
    </source>
</evidence>
<keyword evidence="1" id="KW-0560">Oxidoreductase</keyword>
<dbReference type="EC" id="1.-.-.-" evidence="1"/>
<dbReference type="InterPro" id="IPR036188">
    <property type="entry name" value="FAD/NAD-bd_sf"/>
</dbReference>
<evidence type="ECO:0000313" key="2">
    <source>
        <dbReference type="Proteomes" id="UP001597520"/>
    </source>
</evidence>
<dbReference type="Pfam" id="PF13450">
    <property type="entry name" value="NAD_binding_8"/>
    <property type="match status" value="1"/>
</dbReference>
<reference evidence="2" key="1">
    <citation type="journal article" date="2019" name="Int. J. Syst. Evol. Microbiol.">
        <title>The Global Catalogue of Microorganisms (GCM) 10K type strain sequencing project: providing services to taxonomists for standard genome sequencing and annotation.</title>
        <authorList>
            <consortium name="The Broad Institute Genomics Platform"/>
            <consortium name="The Broad Institute Genome Sequencing Center for Infectious Disease"/>
            <person name="Wu L."/>
            <person name="Ma J."/>
        </authorList>
    </citation>
    <scope>NUCLEOTIDE SEQUENCE [LARGE SCALE GENOMIC DNA]</scope>
    <source>
        <strain evidence="2">KCTC 33792</strain>
    </source>
</reference>
<comment type="caution">
    <text evidence="1">The sequence shown here is derived from an EMBL/GenBank/DDBJ whole genome shotgun (WGS) entry which is preliminary data.</text>
</comment>
<dbReference type="RefSeq" id="WP_380711827.1">
    <property type="nucleotide sequence ID" value="NZ_JBHUML010000002.1"/>
</dbReference>
<accession>A0ABW5SXX3</accession>
<dbReference type="SUPFAM" id="SSF51905">
    <property type="entry name" value="FAD/NAD(P)-binding domain"/>
    <property type="match status" value="1"/>
</dbReference>
<keyword evidence="2" id="KW-1185">Reference proteome</keyword>